<dbReference type="CDD" id="cd02883">
    <property type="entry name" value="NUDIX_Hydrolase"/>
    <property type="match status" value="1"/>
</dbReference>
<dbReference type="GO" id="GO:0016787">
    <property type="term" value="F:hydrolase activity"/>
    <property type="evidence" value="ECO:0007669"/>
    <property type="project" value="UniProtKB-KW"/>
</dbReference>
<proteinExistence type="predicted"/>
<dbReference type="InterPro" id="IPR015797">
    <property type="entry name" value="NUDIX_hydrolase-like_dom_sf"/>
</dbReference>
<dbReference type="Pfam" id="PF00293">
    <property type="entry name" value="NUDIX"/>
    <property type="match status" value="1"/>
</dbReference>
<accession>A0A1I2VKQ9</accession>
<dbReference type="Gene3D" id="3.90.79.10">
    <property type="entry name" value="Nucleoside Triphosphate Pyrophosphohydrolase"/>
    <property type="match status" value="1"/>
</dbReference>
<keyword evidence="2" id="KW-0378">Hydrolase</keyword>
<dbReference type="PANTHER" id="PTHR43046:SF14">
    <property type="entry name" value="MUTT_NUDIX FAMILY PROTEIN"/>
    <property type="match status" value="1"/>
</dbReference>
<dbReference type="Proteomes" id="UP000181942">
    <property type="component" value="Unassembled WGS sequence"/>
</dbReference>
<reference evidence="4 5" key="1">
    <citation type="submission" date="2016-10" db="EMBL/GenBank/DDBJ databases">
        <authorList>
            <person name="de Groot N.N."/>
        </authorList>
    </citation>
    <scope>NUCLEOTIDE SEQUENCE [LARGE SCALE GENOMIC DNA]</scope>
    <source>
        <strain evidence="4 5">OK461</strain>
    </source>
</reference>
<dbReference type="AlphaFoldDB" id="A0A1I2VKQ9"/>
<evidence type="ECO:0000256" key="2">
    <source>
        <dbReference type="ARBA" id="ARBA00022801"/>
    </source>
</evidence>
<organism evidence="4 5">
    <name type="scientific">Streptomyces mirabilis</name>
    <dbReference type="NCBI Taxonomy" id="68239"/>
    <lineage>
        <taxon>Bacteria</taxon>
        <taxon>Bacillati</taxon>
        <taxon>Actinomycetota</taxon>
        <taxon>Actinomycetes</taxon>
        <taxon>Kitasatosporales</taxon>
        <taxon>Streptomycetaceae</taxon>
        <taxon>Streptomyces</taxon>
    </lineage>
</organism>
<evidence type="ECO:0000313" key="4">
    <source>
        <dbReference type="EMBL" id="SFG89742.1"/>
    </source>
</evidence>
<evidence type="ECO:0000313" key="5">
    <source>
        <dbReference type="Proteomes" id="UP000181942"/>
    </source>
</evidence>
<feature type="domain" description="Nudix hydrolase" evidence="3">
    <location>
        <begin position="102"/>
        <end position="227"/>
    </location>
</feature>
<protein>
    <submittedName>
        <fullName evidence="4">8-oxo-dGTP diphosphatase</fullName>
    </submittedName>
</protein>
<dbReference type="InterPro" id="IPR000086">
    <property type="entry name" value="NUDIX_hydrolase_dom"/>
</dbReference>
<dbReference type="SUPFAM" id="SSF55811">
    <property type="entry name" value="Nudix"/>
    <property type="match status" value="1"/>
</dbReference>
<evidence type="ECO:0000259" key="3">
    <source>
        <dbReference type="PROSITE" id="PS51462"/>
    </source>
</evidence>
<name>A0A1I2VKQ9_9ACTN</name>
<sequence>MPLTPVCLEAGMDVVEVWNGHHACALQAALRMTNEAFADHLGIAPRTVATWHTNPDVVLRRETQQLLDEVYETASPTARKRFALMLTSDQPAAGQGNTSVQPLRVAIAVVVREDQVLLVCRREDGASGITWQFPAGVVKPGVHSDSAAVRETLNETGVRCAVIRNLGARLHPVTAVECEYFLCEFLAGEATNSDVVENVDVMWAPKTSVTRFIPVSNIFPPILAALEEPHDAADHR</sequence>
<dbReference type="PROSITE" id="PS51462">
    <property type="entry name" value="NUDIX"/>
    <property type="match status" value="1"/>
</dbReference>
<gene>
    <name evidence="4" type="ORF">SAMN02787118_13248</name>
</gene>
<comment type="cofactor">
    <cofactor evidence="1">
        <name>Mg(2+)</name>
        <dbReference type="ChEBI" id="CHEBI:18420"/>
    </cofactor>
</comment>
<dbReference type="EMBL" id="FONR01000032">
    <property type="protein sequence ID" value="SFG89742.1"/>
    <property type="molecule type" value="Genomic_DNA"/>
</dbReference>
<evidence type="ECO:0000256" key="1">
    <source>
        <dbReference type="ARBA" id="ARBA00001946"/>
    </source>
</evidence>
<dbReference type="PANTHER" id="PTHR43046">
    <property type="entry name" value="GDP-MANNOSE MANNOSYL HYDROLASE"/>
    <property type="match status" value="1"/>
</dbReference>